<comment type="caution">
    <text evidence="5">The sequence shown here is derived from an EMBL/GenBank/DDBJ whole genome shotgun (WGS) entry which is preliminary data.</text>
</comment>
<dbReference type="GO" id="GO:0006003">
    <property type="term" value="P:fructose 2,6-bisphosphate metabolic process"/>
    <property type="evidence" value="ECO:0007669"/>
    <property type="project" value="InterPro"/>
</dbReference>
<dbReference type="Proteomes" id="UP000238350">
    <property type="component" value="Unassembled WGS sequence"/>
</dbReference>
<dbReference type="InterPro" id="IPR013078">
    <property type="entry name" value="His_Pase_superF_clade-1"/>
</dbReference>
<dbReference type="Gene3D" id="3.40.50.1240">
    <property type="entry name" value="Phosphoglycerate mutase-like"/>
    <property type="match status" value="1"/>
</dbReference>
<keyword evidence="1" id="KW-0547">Nucleotide-binding</keyword>
<sequence>MDEKKRRRRQSKLEEFNTLSTTSSAQARGMAGGSPGGSAPPDPQSAESPMLSPTSRAASTVSINNMGGPSSRSRATTLDVPGLTRSKVSPNGEISSLDIGSKLVIVMVGLPARGKSYVTKKLCRFLNWQQHNCRIFNVGNTRRKADQHAGPSDRPLPDLPACQQNLASTPSHENDTTHNADFFSPDNPKSFQMREQWAYETLNELLDYVLEGEGSVGILDATNTTVARRQAVMNRIRERSDNQLKVLFLESICNRSEIIENNVNLKLSGPDYRNMDKQKALKDFLNRLHNYEKVYETIGPEEESDPDFQYVKMINVGQKLECGNIKGFLAGQTVFFLLNFNLDMRQIWITRHGESTDNEKGRIGGDASLTERGDRYSKALAKFMEYKKKEFRRQQLAEYAKLVRLIEQSGSEPPTPMSEPEPVNFCVWTSMLKRAVETASYFDENDFDLKEMRMLNEIDAGICDGMTYSEIRDNLPHEYKARMANKIGYRYPGVGGESYLDVINRLRAVIVEIERMSDNCLVICHRVVARILLAYFMNLGRDAIGDLEVPLHTLYVLEPKPYGVEWELYKYNERSNWFYHVPKEAGTIKNQLTDKKRRYTVVATADMVLGDTLERNKCVIYNDSVIEEDDEEQPSEHNQEEPKNERSSSGSDQDGDDLEKIRARLQETL</sequence>
<feature type="compositionally biased region" description="Polar residues" evidence="3">
    <location>
        <begin position="162"/>
        <end position="171"/>
    </location>
</feature>
<dbReference type="InterPro" id="IPR029033">
    <property type="entry name" value="His_PPase_superfam"/>
</dbReference>
<feature type="region of interest" description="Disordered" evidence="3">
    <location>
        <begin position="625"/>
        <end position="669"/>
    </location>
</feature>
<dbReference type="GO" id="GO:0006000">
    <property type="term" value="P:fructose metabolic process"/>
    <property type="evidence" value="ECO:0007669"/>
    <property type="project" value="InterPro"/>
</dbReference>
<accession>A0A2T0FKG3</accession>
<proteinExistence type="predicted"/>
<dbReference type="AlphaFoldDB" id="A0A2T0FKG3"/>
<dbReference type="PANTHER" id="PTHR10606:SF32">
    <property type="entry name" value="6-PHOSPHOFRUCTO-2-KINASE 1"/>
    <property type="match status" value="1"/>
</dbReference>
<dbReference type="Gene3D" id="3.40.50.300">
    <property type="entry name" value="P-loop containing nucleotide triphosphate hydrolases"/>
    <property type="match status" value="1"/>
</dbReference>
<dbReference type="EMBL" id="NDIQ01000021">
    <property type="protein sequence ID" value="PRT55470.1"/>
    <property type="molecule type" value="Genomic_DNA"/>
</dbReference>
<keyword evidence="2" id="KW-0067">ATP-binding</keyword>
<keyword evidence="5" id="KW-0808">Transferase</keyword>
<evidence type="ECO:0000259" key="4">
    <source>
        <dbReference type="Pfam" id="PF01591"/>
    </source>
</evidence>
<feature type="domain" description="6-phosphofructo-2-kinase" evidence="4">
    <location>
        <begin position="96"/>
        <end position="342"/>
    </location>
</feature>
<reference evidence="5 6" key="1">
    <citation type="submission" date="2017-04" db="EMBL/GenBank/DDBJ databases">
        <title>Genome sequencing of [Candida] sorbophila.</title>
        <authorList>
            <person name="Ahn J.O."/>
        </authorList>
    </citation>
    <scope>NUCLEOTIDE SEQUENCE [LARGE SCALE GENOMIC DNA]</scope>
    <source>
        <strain evidence="5 6">DS02</strain>
    </source>
</reference>
<feature type="compositionally biased region" description="Basic and acidic residues" evidence="3">
    <location>
        <begin position="658"/>
        <end position="669"/>
    </location>
</feature>
<dbReference type="SUPFAM" id="SSF53254">
    <property type="entry name" value="Phosphoglycerate mutase-like"/>
    <property type="match status" value="1"/>
</dbReference>
<feature type="compositionally biased region" description="Basic residues" evidence="3">
    <location>
        <begin position="1"/>
        <end position="10"/>
    </location>
</feature>
<dbReference type="InterPro" id="IPR027417">
    <property type="entry name" value="P-loop_NTPase"/>
</dbReference>
<name>A0A2T0FKG3_9ASCO</name>
<dbReference type="OrthoDB" id="267323at2759"/>
<keyword evidence="6" id="KW-1185">Reference proteome</keyword>
<dbReference type="STRING" id="45607.A0A2T0FKG3"/>
<dbReference type="PIRSF" id="PIRSF000709">
    <property type="entry name" value="6PFK_2-Ptase"/>
    <property type="match status" value="1"/>
</dbReference>
<keyword evidence="5" id="KW-0418">Kinase</keyword>
<dbReference type="PRINTS" id="PR00991">
    <property type="entry name" value="6PFRUCTKNASE"/>
</dbReference>
<dbReference type="GO" id="GO:0005829">
    <property type="term" value="C:cytosol"/>
    <property type="evidence" value="ECO:0007669"/>
    <property type="project" value="TreeGrafter"/>
</dbReference>
<dbReference type="GeneID" id="36516838"/>
<feature type="compositionally biased region" description="Polar residues" evidence="3">
    <location>
        <begin position="51"/>
        <end position="76"/>
    </location>
</feature>
<evidence type="ECO:0000256" key="1">
    <source>
        <dbReference type="ARBA" id="ARBA00022741"/>
    </source>
</evidence>
<dbReference type="InterPro" id="IPR001345">
    <property type="entry name" value="PG/BPGM_mutase_AS"/>
</dbReference>
<dbReference type="CDD" id="cd07067">
    <property type="entry name" value="HP_PGM_like"/>
    <property type="match status" value="1"/>
</dbReference>
<feature type="region of interest" description="Disordered" evidence="3">
    <location>
        <begin position="144"/>
        <end position="186"/>
    </location>
</feature>
<dbReference type="SUPFAM" id="SSF52540">
    <property type="entry name" value="P-loop containing nucleoside triphosphate hydrolases"/>
    <property type="match status" value="1"/>
</dbReference>
<feature type="region of interest" description="Disordered" evidence="3">
    <location>
        <begin position="1"/>
        <end position="94"/>
    </location>
</feature>
<dbReference type="Pfam" id="PF00300">
    <property type="entry name" value="His_Phos_1"/>
    <property type="match status" value="1"/>
</dbReference>
<evidence type="ECO:0000313" key="6">
    <source>
        <dbReference type="Proteomes" id="UP000238350"/>
    </source>
</evidence>
<dbReference type="RefSeq" id="XP_024665415.1">
    <property type="nucleotide sequence ID" value="XM_024809647.1"/>
</dbReference>
<dbReference type="InterPro" id="IPR003094">
    <property type="entry name" value="6Pfruct_kin"/>
</dbReference>
<dbReference type="Pfam" id="PF01591">
    <property type="entry name" value="6PF2K"/>
    <property type="match status" value="1"/>
</dbReference>
<dbReference type="GO" id="GO:0005524">
    <property type="term" value="F:ATP binding"/>
    <property type="evidence" value="ECO:0007669"/>
    <property type="project" value="UniProtKB-KW"/>
</dbReference>
<dbReference type="PANTHER" id="PTHR10606">
    <property type="entry name" value="6-PHOSPHOFRUCTO-2-KINASE/FRUCTOSE-2,6-BISPHOSPHATASE"/>
    <property type="match status" value="1"/>
</dbReference>
<evidence type="ECO:0000313" key="5">
    <source>
        <dbReference type="EMBL" id="PRT55470.1"/>
    </source>
</evidence>
<dbReference type="PROSITE" id="PS00175">
    <property type="entry name" value="PG_MUTASE"/>
    <property type="match status" value="1"/>
</dbReference>
<organism evidence="5 6">
    <name type="scientific">Wickerhamiella sorbophila</name>
    <dbReference type="NCBI Taxonomy" id="45607"/>
    <lineage>
        <taxon>Eukaryota</taxon>
        <taxon>Fungi</taxon>
        <taxon>Dikarya</taxon>
        <taxon>Ascomycota</taxon>
        <taxon>Saccharomycotina</taxon>
        <taxon>Dipodascomycetes</taxon>
        <taxon>Dipodascales</taxon>
        <taxon>Trichomonascaceae</taxon>
        <taxon>Wickerhamiella</taxon>
    </lineage>
</organism>
<evidence type="ECO:0000256" key="3">
    <source>
        <dbReference type="SAM" id="MobiDB-lite"/>
    </source>
</evidence>
<dbReference type="FunFam" id="3.40.50.300:FF:000644">
    <property type="entry name" value="GpmB, Fructose-2,6-bisphosphatase"/>
    <property type="match status" value="1"/>
</dbReference>
<dbReference type="GO" id="GO:0003873">
    <property type="term" value="F:6-phosphofructo-2-kinase activity"/>
    <property type="evidence" value="ECO:0007669"/>
    <property type="project" value="InterPro"/>
</dbReference>
<feature type="compositionally biased region" description="Basic and acidic residues" evidence="3">
    <location>
        <begin position="634"/>
        <end position="646"/>
    </location>
</feature>
<feature type="compositionally biased region" description="Polar residues" evidence="3">
    <location>
        <begin position="17"/>
        <end position="26"/>
    </location>
</feature>
<gene>
    <name evidence="5" type="ORF">B9G98_03090</name>
</gene>
<protein>
    <submittedName>
        <fullName evidence="5">6-phosphofructo-2-kinase 1</fullName>
    </submittedName>
</protein>
<dbReference type="InterPro" id="IPR013079">
    <property type="entry name" value="6Phosfructo_kin"/>
</dbReference>
<evidence type="ECO:0000256" key="2">
    <source>
        <dbReference type="ARBA" id="ARBA00022840"/>
    </source>
</evidence>
<dbReference type="SMART" id="SM00855">
    <property type="entry name" value="PGAM"/>
    <property type="match status" value="1"/>
</dbReference>